<evidence type="ECO:0000313" key="3">
    <source>
        <dbReference type="Proteomes" id="UP000299102"/>
    </source>
</evidence>
<dbReference type="Proteomes" id="UP000299102">
    <property type="component" value="Unassembled WGS sequence"/>
</dbReference>
<keyword evidence="3" id="KW-1185">Reference proteome</keyword>
<reference evidence="2 3" key="1">
    <citation type="journal article" date="2019" name="Commun. Biol.">
        <title>The bagworm genome reveals a unique fibroin gene that provides high tensile strength.</title>
        <authorList>
            <person name="Kono N."/>
            <person name="Nakamura H."/>
            <person name="Ohtoshi R."/>
            <person name="Tomita M."/>
            <person name="Numata K."/>
            <person name="Arakawa K."/>
        </authorList>
    </citation>
    <scope>NUCLEOTIDE SEQUENCE [LARGE SCALE GENOMIC DNA]</scope>
</reference>
<comment type="caution">
    <text evidence="2">The sequence shown here is derived from an EMBL/GenBank/DDBJ whole genome shotgun (WGS) entry which is preliminary data.</text>
</comment>
<feature type="region of interest" description="Disordered" evidence="1">
    <location>
        <begin position="113"/>
        <end position="178"/>
    </location>
</feature>
<evidence type="ECO:0000256" key="1">
    <source>
        <dbReference type="SAM" id="MobiDB-lite"/>
    </source>
</evidence>
<sequence>MLVTPGKDITHKLYSVSEGLGVGGGDQREGMPSFLTRSASVDAVSEGTRGRLRSATWQTPTTRTQTGRGAAVPSAVSVRARAAGVGGGVRGGRGGRGAAPTVHAGVLCEPPAADSATESPAAGGVVPTRTRSQVRRAGAAGDHARVAGAGRVTRAAAPARAGAAGRATSAPRDLRARGRALTPRRANDNASHHRILI</sequence>
<accession>A0A4C1W2F6</accession>
<feature type="region of interest" description="Disordered" evidence="1">
    <location>
        <begin position="38"/>
        <end position="71"/>
    </location>
</feature>
<organism evidence="2 3">
    <name type="scientific">Eumeta variegata</name>
    <name type="common">Bagworm moth</name>
    <name type="synonym">Eumeta japonica</name>
    <dbReference type="NCBI Taxonomy" id="151549"/>
    <lineage>
        <taxon>Eukaryota</taxon>
        <taxon>Metazoa</taxon>
        <taxon>Ecdysozoa</taxon>
        <taxon>Arthropoda</taxon>
        <taxon>Hexapoda</taxon>
        <taxon>Insecta</taxon>
        <taxon>Pterygota</taxon>
        <taxon>Neoptera</taxon>
        <taxon>Endopterygota</taxon>
        <taxon>Lepidoptera</taxon>
        <taxon>Glossata</taxon>
        <taxon>Ditrysia</taxon>
        <taxon>Tineoidea</taxon>
        <taxon>Psychidae</taxon>
        <taxon>Oiketicinae</taxon>
        <taxon>Eumeta</taxon>
    </lineage>
</organism>
<feature type="compositionally biased region" description="Low complexity" evidence="1">
    <location>
        <begin position="56"/>
        <end position="71"/>
    </location>
</feature>
<evidence type="ECO:0000313" key="2">
    <source>
        <dbReference type="EMBL" id="GBP44374.1"/>
    </source>
</evidence>
<dbReference type="OrthoDB" id="425611at2759"/>
<dbReference type="AlphaFoldDB" id="A0A4C1W2F6"/>
<name>A0A4C1W2F6_EUMVA</name>
<dbReference type="EMBL" id="BGZK01000452">
    <property type="protein sequence ID" value="GBP44374.1"/>
    <property type="molecule type" value="Genomic_DNA"/>
</dbReference>
<gene>
    <name evidence="2" type="ORF">EVAR_81287_1</name>
</gene>
<proteinExistence type="predicted"/>
<protein>
    <submittedName>
        <fullName evidence="2">Uncharacterized protein</fullName>
    </submittedName>
</protein>
<feature type="compositionally biased region" description="Low complexity" evidence="1">
    <location>
        <begin position="146"/>
        <end position="171"/>
    </location>
</feature>